<feature type="domain" description="TolB N-terminal" evidence="8">
    <location>
        <begin position="23"/>
        <end position="122"/>
    </location>
</feature>
<feature type="chain" id="PRO_5008983064" description="Tol-Pal system protein TolB" evidence="7">
    <location>
        <begin position="22"/>
        <end position="430"/>
    </location>
</feature>
<keyword evidence="3 7" id="KW-0132">Cell division</keyword>
<dbReference type="SUPFAM" id="SSF69304">
    <property type="entry name" value="Tricorn protease N-terminal domain"/>
    <property type="match status" value="1"/>
</dbReference>
<dbReference type="GO" id="GO:0042597">
    <property type="term" value="C:periplasmic space"/>
    <property type="evidence" value="ECO:0007669"/>
    <property type="project" value="UniProtKB-SubCell"/>
</dbReference>
<evidence type="ECO:0000256" key="6">
    <source>
        <dbReference type="ARBA" id="ARBA00023306"/>
    </source>
</evidence>
<dbReference type="Proteomes" id="UP000032874">
    <property type="component" value="Unassembled WGS sequence"/>
</dbReference>
<comment type="subunit">
    <text evidence="7">The Tol-Pal system is composed of five core proteins: the inner membrane proteins TolA, TolQ and TolR, the periplasmic protein TolB and the outer membrane protein Pal. They form a network linking the inner and outer membranes and the peptidoglycan layer.</text>
</comment>
<reference evidence="11 12" key="1">
    <citation type="submission" date="2014-08" db="EMBL/GenBank/DDBJ databases">
        <title>Genome sequences of NCPPB Pectobacterium isolates.</title>
        <authorList>
            <person name="Glover R.H."/>
            <person name="Sapp M."/>
            <person name="Elphinstone J."/>
        </authorList>
    </citation>
    <scope>NUCLEOTIDE SEQUENCE [LARGE SCALE GENOMIC DNA]</scope>
    <source>
        <strain evidence="10 11">NCPPB 2793</strain>
        <strain evidence="9 12">NCPPB 2795</strain>
    </source>
</reference>
<evidence type="ECO:0000313" key="11">
    <source>
        <dbReference type="Proteomes" id="UP000032869"/>
    </source>
</evidence>
<dbReference type="Pfam" id="PF04052">
    <property type="entry name" value="TolB_N"/>
    <property type="match status" value="1"/>
</dbReference>
<dbReference type="eggNOG" id="COG0823">
    <property type="taxonomic scope" value="Bacteria"/>
</dbReference>
<sequence length="430" mass="45827" precursor="true">MKQVLKVAVSFLILWAAALHAEVRIEITQGVDSARPIGVVPFKWAGPGAAPEDVGGIVGADLRNSGKFNPIDANRMPQQPATASEVTPAAWTALGIDAVVVGQVQPSADGSYLVSYQLVDTSGNPGNVLAQNQFKVTKQWLRYAAHTASDEVFEKLSGIKGAFRTRIAYVVQTNGGQFPYELRVADYDGYNQFVVHRSPQPLMSPAWSADGSKLAYVTFESGRSALVIQTLANGAIRQVASFPRHNGAPSFSPDGSKLAFALSKSGSLNLYVMNLGSGQISQVTDGRSNNTEPTWFPDSQTLAYTSDQAGRPQVYKVNANGGAPQRVTWEGSQNQDSDVSADGKFLVTVSSNGGAQHISKLDLVTGAVQVLTDTFLDETPSIAPNGTMVIYSSKQGLGSVLQLVSTDGRFKARLPATDGQVKFPAWSPYL</sequence>
<organism evidence="9 12">
    <name type="scientific">Pectobacterium betavasculorum</name>
    <dbReference type="NCBI Taxonomy" id="55207"/>
    <lineage>
        <taxon>Bacteria</taxon>
        <taxon>Pseudomonadati</taxon>
        <taxon>Pseudomonadota</taxon>
        <taxon>Gammaproteobacteria</taxon>
        <taxon>Enterobacterales</taxon>
        <taxon>Pectobacteriaceae</taxon>
        <taxon>Pectobacterium</taxon>
    </lineage>
</organism>
<dbReference type="HAMAP" id="MF_00671">
    <property type="entry name" value="TolB"/>
    <property type="match status" value="1"/>
</dbReference>
<dbReference type="EMBL" id="JQHL01000002">
    <property type="protein sequence ID" value="KFX21029.1"/>
    <property type="molecule type" value="Genomic_DNA"/>
</dbReference>
<dbReference type="Pfam" id="PF07676">
    <property type="entry name" value="PD40"/>
    <property type="match status" value="4"/>
</dbReference>
<dbReference type="SUPFAM" id="SSF52964">
    <property type="entry name" value="TolB, N-terminal domain"/>
    <property type="match status" value="1"/>
</dbReference>
<gene>
    <name evidence="7 9" type="primary">tolB</name>
    <name evidence="10" type="ORF">JV35_07470</name>
    <name evidence="9" type="ORF">KP22_01255</name>
</gene>
<dbReference type="STRING" id="55207.KP22_01255"/>
<evidence type="ECO:0000259" key="8">
    <source>
        <dbReference type="Pfam" id="PF04052"/>
    </source>
</evidence>
<evidence type="ECO:0000313" key="10">
    <source>
        <dbReference type="EMBL" id="KFX21029.1"/>
    </source>
</evidence>
<dbReference type="InterPro" id="IPR011042">
    <property type="entry name" value="6-blade_b-propeller_TolB-like"/>
</dbReference>
<dbReference type="InterPro" id="IPR007195">
    <property type="entry name" value="TolB_N"/>
</dbReference>
<keyword evidence="4 7" id="KW-0732">Signal</keyword>
<dbReference type="Gene3D" id="3.40.50.10070">
    <property type="entry name" value="TolB, N-terminal domain"/>
    <property type="match status" value="1"/>
</dbReference>
<dbReference type="OrthoDB" id="9802240at2"/>
<dbReference type="GO" id="GO:0051301">
    <property type="term" value="P:cell division"/>
    <property type="evidence" value="ECO:0007669"/>
    <property type="project" value="UniProtKB-UniRule"/>
</dbReference>
<evidence type="ECO:0000256" key="4">
    <source>
        <dbReference type="ARBA" id="ARBA00022729"/>
    </source>
</evidence>
<dbReference type="Gene3D" id="2.120.10.30">
    <property type="entry name" value="TolB, C-terminal domain"/>
    <property type="match status" value="1"/>
</dbReference>
<keyword evidence="5 7" id="KW-0574">Periplasm</keyword>
<comment type="similarity">
    <text evidence="2 7">Belongs to the TolB family.</text>
</comment>
<dbReference type="EMBL" id="JQHM01000001">
    <property type="protein sequence ID" value="KFX06746.1"/>
    <property type="molecule type" value="Genomic_DNA"/>
</dbReference>
<dbReference type="RefSeq" id="WP_039302119.1">
    <property type="nucleotide sequence ID" value="NZ_JAODTE010000002.1"/>
</dbReference>
<evidence type="ECO:0000256" key="7">
    <source>
        <dbReference type="HAMAP-Rule" id="MF_00671"/>
    </source>
</evidence>
<evidence type="ECO:0000313" key="12">
    <source>
        <dbReference type="Proteomes" id="UP000032874"/>
    </source>
</evidence>
<evidence type="ECO:0000313" key="9">
    <source>
        <dbReference type="EMBL" id="KFX06746.1"/>
    </source>
</evidence>
<feature type="signal peptide" evidence="7">
    <location>
        <begin position="1"/>
        <end position="21"/>
    </location>
</feature>
<comment type="function">
    <text evidence="7">Part of the Tol-Pal system, which plays a role in outer membrane invagination during cell division and is important for maintaining outer membrane integrity. TolB occupies a key intermediary position in the Tol-Pal system because it communicates directly with both membrane-embedded components, Pal in the outer membrane and TolA in the inner membrane.</text>
</comment>
<dbReference type="AlphaFoldDB" id="A0A093S9D4"/>
<evidence type="ECO:0000256" key="1">
    <source>
        <dbReference type="ARBA" id="ARBA00004418"/>
    </source>
</evidence>
<dbReference type="PANTHER" id="PTHR36842">
    <property type="entry name" value="PROTEIN TOLB HOMOLOG"/>
    <property type="match status" value="1"/>
</dbReference>
<dbReference type="NCBIfam" id="TIGR02800">
    <property type="entry name" value="propeller_TolB"/>
    <property type="match status" value="1"/>
</dbReference>
<evidence type="ECO:0000256" key="2">
    <source>
        <dbReference type="ARBA" id="ARBA00009820"/>
    </source>
</evidence>
<comment type="subcellular location">
    <subcellularLocation>
        <location evidence="1 7">Periplasm</location>
    </subcellularLocation>
</comment>
<dbReference type="Proteomes" id="UP000032869">
    <property type="component" value="Unassembled WGS sequence"/>
</dbReference>
<comment type="caution">
    <text evidence="9">The sequence shown here is derived from an EMBL/GenBank/DDBJ whole genome shotgun (WGS) entry which is preliminary data.</text>
</comment>
<dbReference type="FunFam" id="2.120.10.30:FF:000022">
    <property type="entry name" value="Tol-Pal system protein TolB"/>
    <property type="match status" value="1"/>
</dbReference>
<dbReference type="PANTHER" id="PTHR36842:SF1">
    <property type="entry name" value="PROTEIN TOLB"/>
    <property type="match status" value="1"/>
</dbReference>
<accession>A0A093S9D4</accession>
<keyword evidence="6 7" id="KW-0131">Cell cycle</keyword>
<dbReference type="GO" id="GO:0017038">
    <property type="term" value="P:protein import"/>
    <property type="evidence" value="ECO:0007669"/>
    <property type="project" value="InterPro"/>
</dbReference>
<evidence type="ECO:0000256" key="5">
    <source>
        <dbReference type="ARBA" id="ARBA00022764"/>
    </source>
</evidence>
<keyword evidence="11" id="KW-1185">Reference proteome</keyword>
<dbReference type="InterPro" id="IPR011659">
    <property type="entry name" value="WD40"/>
</dbReference>
<proteinExistence type="inferred from homology"/>
<name>A0A093S9D4_9GAMM</name>
<protein>
    <recommendedName>
        <fullName evidence="7">Tol-Pal system protein TolB</fullName>
    </recommendedName>
</protein>
<dbReference type="InterPro" id="IPR014167">
    <property type="entry name" value="Tol-Pal_TolB"/>
</dbReference>
<evidence type="ECO:0000256" key="3">
    <source>
        <dbReference type="ARBA" id="ARBA00022618"/>
    </source>
</evidence>